<evidence type="ECO:0000313" key="2">
    <source>
        <dbReference type="EMBL" id="OLP80015.1"/>
    </source>
</evidence>
<feature type="region of interest" description="Disordered" evidence="1">
    <location>
        <begin position="57"/>
        <end position="89"/>
    </location>
</feature>
<keyword evidence="3" id="KW-1185">Reference proteome</keyword>
<dbReference type="AlphaFoldDB" id="A0A1Q9CAR2"/>
<organism evidence="2 3">
    <name type="scientific">Symbiodinium microadriaticum</name>
    <name type="common">Dinoflagellate</name>
    <name type="synonym">Zooxanthella microadriatica</name>
    <dbReference type="NCBI Taxonomy" id="2951"/>
    <lineage>
        <taxon>Eukaryota</taxon>
        <taxon>Sar</taxon>
        <taxon>Alveolata</taxon>
        <taxon>Dinophyceae</taxon>
        <taxon>Suessiales</taxon>
        <taxon>Symbiodiniaceae</taxon>
        <taxon>Symbiodinium</taxon>
    </lineage>
</organism>
<evidence type="ECO:0000256" key="1">
    <source>
        <dbReference type="SAM" id="MobiDB-lite"/>
    </source>
</evidence>
<comment type="caution">
    <text evidence="2">The sequence shown here is derived from an EMBL/GenBank/DDBJ whole genome shotgun (WGS) entry which is preliminary data.</text>
</comment>
<gene>
    <name evidence="2" type="ORF">AK812_SmicGene39619</name>
</gene>
<evidence type="ECO:0000313" key="3">
    <source>
        <dbReference type="Proteomes" id="UP000186817"/>
    </source>
</evidence>
<dbReference type="EMBL" id="LSRX01001425">
    <property type="protein sequence ID" value="OLP80015.1"/>
    <property type="molecule type" value="Genomic_DNA"/>
</dbReference>
<reference evidence="2 3" key="1">
    <citation type="submission" date="2016-02" db="EMBL/GenBank/DDBJ databases">
        <title>Genome analysis of coral dinoflagellate symbionts highlights evolutionary adaptations to a symbiotic lifestyle.</title>
        <authorList>
            <person name="Aranda M."/>
            <person name="Li Y."/>
            <person name="Liew Y.J."/>
            <person name="Baumgarten S."/>
            <person name="Simakov O."/>
            <person name="Wilson M."/>
            <person name="Piel J."/>
            <person name="Ashoor H."/>
            <person name="Bougouffa S."/>
            <person name="Bajic V.B."/>
            <person name="Ryu T."/>
            <person name="Ravasi T."/>
            <person name="Bayer T."/>
            <person name="Micklem G."/>
            <person name="Kim H."/>
            <person name="Bhak J."/>
            <person name="Lajeunesse T.C."/>
            <person name="Voolstra C.R."/>
        </authorList>
    </citation>
    <scope>NUCLEOTIDE SEQUENCE [LARGE SCALE GENOMIC DNA]</scope>
    <source>
        <strain evidence="2 3">CCMP2467</strain>
    </source>
</reference>
<protein>
    <submittedName>
        <fullName evidence="2">Uncharacterized protein</fullName>
    </submittedName>
</protein>
<accession>A0A1Q9CAR2</accession>
<proteinExistence type="predicted"/>
<sequence length="145" mass="15209">MLVAAAVSRDAGSSVVHWVEWCAATVATALHVTKTTNWFFVPHTFLQPTCVSQKLKERSGEGSLRSNRQDATPAVHPSGLSIAAHGGRGAGCAGLREKSKECRGFLTLTPTCFNAEDDKAAVGTEQLLPPLAQCRGETSAASTAS</sequence>
<dbReference type="Proteomes" id="UP000186817">
    <property type="component" value="Unassembled WGS sequence"/>
</dbReference>
<name>A0A1Q9CAR2_SYMMI</name>